<evidence type="ECO:0000256" key="4">
    <source>
        <dbReference type="ARBA" id="ARBA00022741"/>
    </source>
</evidence>
<comment type="caution">
    <text evidence="11">The sequence shown here is derived from an EMBL/GenBank/DDBJ whole genome shotgun (WGS) entry which is preliminary data.</text>
</comment>
<dbReference type="RefSeq" id="WP_334252216.1">
    <property type="nucleotide sequence ID" value="NZ_JBAKBE010000009.1"/>
</dbReference>
<dbReference type="Gene3D" id="1.20.1560.10">
    <property type="entry name" value="ABC transporter type 1, transmembrane domain"/>
    <property type="match status" value="1"/>
</dbReference>
<dbReference type="InterPro" id="IPR011527">
    <property type="entry name" value="ABC1_TM_dom"/>
</dbReference>
<accession>A0ABU7ZRD1</accession>
<dbReference type="InterPro" id="IPR027417">
    <property type="entry name" value="P-loop_NTPase"/>
</dbReference>
<dbReference type="InterPro" id="IPR010128">
    <property type="entry name" value="ATPase_T1SS_PrtD-like"/>
</dbReference>
<evidence type="ECO:0000256" key="6">
    <source>
        <dbReference type="ARBA" id="ARBA00022989"/>
    </source>
</evidence>
<evidence type="ECO:0000259" key="9">
    <source>
        <dbReference type="PROSITE" id="PS50893"/>
    </source>
</evidence>
<dbReference type="EMBL" id="JBAKBE010000009">
    <property type="protein sequence ID" value="MEH0097608.1"/>
    <property type="molecule type" value="Genomic_DNA"/>
</dbReference>
<dbReference type="Proteomes" id="UP001380822">
    <property type="component" value="Unassembled WGS sequence"/>
</dbReference>
<dbReference type="NCBIfam" id="TIGR01842">
    <property type="entry name" value="type_I_sec_PrtD"/>
    <property type="match status" value="1"/>
</dbReference>
<feature type="domain" description="ABC transmembrane type-1" evidence="10">
    <location>
        <begin position="27"/>
        <end position="305"/>
    </location>
</feature>
<dbReference type="SUPFAM" id="SSF90123">
    <property type="entry name" value="ABC transporter transmembrane region"/>
    <property type="match status" value="1"/>
</dbReference>
<protein>
    <submittedName>
        <fullName evidence="11">Type I secretion system permease/ATPase</fullName>
    </submittedName>
</protein>
<keyword evidence="3 8" id="KW-0812">Transmembrane</keyword>
<evidence type="ECO:0000256" key="1">
    <source>
        <dbReference type="ARBA" id="ARBA00004651"/>
    </source>
</evidence>
<organism evidence="11 12">
    <name type="scientific">Pannonibacter anstelovis</name>
    <dbReference type="NCBI Taxonomy" id="3121537"/>
    <lineage>
        <taxon>Bacteria</taxon>
        <taxon>Pseudomonadati</taxon>
        <taxon>Pseudomonadota</taxon>
        <taxon>Alphaproteobacteria</taxon>
        <taxon>Hyphomicrobiales</taxon>
        <taxon>Stappiaceae</taxon>
        <taxon>Pannonibacter</taxon>
    </lineage>
</organism>
<feature type="transmembrane region" description="Helical" evidence="8">
    <location>
        <begin position="20"/>
        <end position="40"/>
    </location>
</feature>
<keyword evidence="6 8" id="KW-1133">Transmembrane helix</keyword>
<feature type="transmembrane region" description="Helical" evidence="8">
    <location>
        <begin position="60"/>
        <end position="80"/>
    </location>
</feature>
<evidence type="ECO:0000313" key="12">
    <source>
        <dbReference type="Proteomes" id="UP001380822"/>
    </source>
</evidence>
<dbReference type="Pfam" id="PF00005">
    <property type="entry name" value="ABC_tran"/>
    <property type="match status" value="1"/>
</dbReference>
<evidence type="ECO:0000313" key="11">
    <source>
        <dbReference type="EMBL" id="MEH0097608.1"/>
    </source>
</evidence>
<keyword evidence="5" id="KW-0067">ATP-binding</keyword>
<feature type="transmembrane region" description="Helical" evidence="8">
    <location>
        <begin position="150"/>
        <end position="180"/>
    </location>
</feature>
<name>A0ABU7ZRD1_9HYPH</name>
<evidence type="ECO:0000256" key="5">
    <source>
        <dbReference type="ARBA" id="ARBA00022840"/>
    </source>
</evidence>
<dbReference type="PROSITE" id="PS50929">
    <property type="entry name" value="ABC_TM1F"/>
    <property type="match status" value="1"/>
</dbReference>
<evidence type="ECO:0000256" key="7">
    <source>
        <dbReference type="ARBA" id="ARBA00023136"/>
    </source>
</evidence>
<gene>
    <name evidence="11" type="ORF">V6L76_15200</name>
</gene>
<evidence type="ECO:0000256" key="8">
    <source>
        <dbReference type="SAM" id="Phobius"/>
    </source>
</evidence>
<dbReference type="InterPro" id="IPR003439">
    <property type="entry name" value="ABC_transporter-like_ATP-bd"/>
</dbReference>
<dbReference type="Pfam" id="PF00664">
    <property type="entry name" value="ABC_membrane"/>
    <property type="match status" value="1"/>
</dbReference>
<keyword evidence="7 8" id="KW-0472">Membrane</keyword>
<dbReference type="InterPro" id="IPR039421">
    <property type="entry name" value="Type_1_exporter"/>
</dbReference>
<keyword evidence="12" id="KW-1185">Reference proteome</keyword>
<sequence>MLASCQHGLRPRRNAGAAGLPLRGVVVALFCASAVLNLLALNGSLFMLQVYDRVLASRSIPTLVALCVLSAGLFGFQALLDSLRARLLLRLGESADARLSACVMRAIARLPLMSRGQGDGLQPLRDLDTVRSFFATPGPAALFDLPWIPVYLTICFLFHFWIGVTALAGTMIMVAITVFADVSARQPSRVAAERGAARSSLAEQTRRNAESLQAMGFAHRISDRWQVENAAYLAANRSAGDTSGTMSAISRAVRQALQSAILAVGAWLVIQQEASAGVMIASSIMMGRTMAPVDSAIGSWRSFVAARQGWARLRKLEPVFQEAAPVLDLPAPSRELRAEGLVIAPPSAAGGGTLPTVTDISFRLAAGSALGIIGASGSGKSTLVRALTGVWPLLRGHVRLDGAALDQYGLEALGRHTGYLPQQAELFEGTVAENIARFDPDAAPEAIIAAAEAAGVHGFVTSLPQGYQTRIGHDGAGLSGGQRQRIGLARALYGNPFLLVLDEPNANLDAEGEAAVVEVMKRQRERGGIAIVVAHRPSALGAVDQVLMMEAGRMKALGPRDEVLSRVLKGAPAAKQPGAGFGSMSARLQPPLKVVAAQASVQASVQAEAPAEAGEDKEAAE</sequence>
<dbReference type="InterPro" id="IPR017871">
    <property type="entry name" value="ABC_transporter-like_CS"/>
</dbReference>
<dbReference type="PANTHER" id="PTHR24221">
    <property type="entry name" value="ATP-BINDING CASSETTE SUB-FAMILY B"/>
    <property type="match status" value="1"/>
</dbReference>
<evidence type="ECO:0000256" key="3">
    <source>
        <dbReference type="ARBA" id="ARBA00022692"/>
    </source>
</evidence>
<proteinExistence type="inferred from homology"/>
<dbReference type="PROSITE" id="PS50893">
    <property type="entry name" value="ABC_TRANSPORTER_2"/>
    <property type="match status" value="1"/>
</dbReference>
<evidence type="ECO:0000256" key="2">
    <source>
        <dbReference type="ARBA" id="ARBA00005417"/>
    </source>
</evidence>
<feature type="domain" description="ABC transporter" evidence="9">
    <location>
        <begin position="336"/>
        <end position="576"/>
    </location>
</feature>
<dbReference type="InterPro" id="IPR003593">
    <property type="entry name" value="AAA+_ATPase"/>
</dbReference>
<comment type="similarity">
    <text evidence="2">Belongs to the ABC transporter superfamily.</text>
</comment>
<keyword evidence="4" id="KW-0547">Nucleotide-binding</keyword>
<dbReference type="InterPro" id="IPR036640">
    <property type="entry name" value="ABC1_TM_sf"/>
</dbReference>
<evidence type="ECO:0000259" key="10">
    <source>
        <dbReference type="PROSITE" id="PS50929"/>
    </source>
</evidence>
<reference evidence="11 12" key="1">
    <citation type="submission" date="2024-02" db="EMBL/GenBank/DDBJ databases">
        <title>A new putative Pannonibacter species isolated from two cases of bloodstream infections in paediatric patients.</title>
        <authorList>
            <person name="Castellana S."/>
            <person name="De Laurentiis V."/>
            <person name="Grassi M."/>
            <person name="De Leonardis F."/>
            <person name="Mosca A."/>
            <person name="De Carlo C."/>
            <person name="Sparapano E."/>
            <person name="Ronga L."/>
            <person name="Santacroce L."/>
            <person name="Chironna M."/>
            <person name="De Robertis A."/>
            <person name="Bianco A."/>
            <person name="Del Sambro L."/>
            <person name="Capozzi L."/>
            <person name="Parisi A."/>
        </authorList>
    </citation>
    <scope>NUCLEOTIDE SEQUENCE [LARGE SCALE GENOMIC DNA]</scope>
    <source>
        <strain evidence="11 12">Pt2</strain>
    </source>
</reference>
<dbReference type="PROSITE" id="PS00211">
    <property type="entry name" value="ABC_TRANSPORTER_1"/>
    <property type="match status" value="1"/>
</dbReference>
<dbReference type="SUPFAM" id="SSF52540">
    <property type="entry name" value="P-loop containing nucleoside triphosphate hydrolases"/>
    <property type="match status" value="1"/>
</dbReference>
<dbReference type="Gene3D" id="3.40.50.300">
    <property type="entry name" value="P-loop containing nucleotide triphosphate hydrolases"/>
    <property type="match status" value="1"/>
</dbReference>
<dbReference type="SMART" id="SM00382">
    <property type="entry name" value="AAA"/>
    <property type="match status" value="1"/>
</dbReference>
<comment type="subcellular location">
    <subcellularLocation>
        <location evidence="1">Cell membrane</location>
        <topology evidence="1">Multi-pass membrane protein</topology>
    </subcellularLocation>
</comment>
<dbReference type="PANTHER" id="PTHR24221:SF248">
    <property type="entry name" value="ABC TRANSPORTER TRANSMEMBRANE REGION"/>
    <property type="match status" value="1"/>
</dbReference>